<accession>A0A916N4J6</accession>
<dbReference type="GO" id="GO:0005886">
    <property type="term" value="C:plasma membrane"/>
    <property type="evidence" value="ECO:0007669"/>
    <property type="project" value="InterPro"/>
</dbReference>
<comment type="caution">
    <text evidence="6">The sequence shown here is derived from an EMBL/GenBank/DDBJ whole genome shotgun (WGS) entry which is preliminary data.</text>
</comment>
<proteinExistence type="predicted"/>
<keyword evidence="7" id="KW-1185">Reference proteome</keyword>
<dbReference type="InterPro" id="IPR026265">
    <property type="entry name" value="LptC"/>
</dbReference>
<dbReference type="InterPro" id="IPR010664">
    <property type="entry name" value="LipoPS_assembly_LptC-rel"/>
</dbReference>
<dbReference type="Proteomes" id="UP000680038">
    <property type="component" value="Unassembled WGS sequence"/>
</dbReference>
<keyword evidence="3" id="KW-0812">Transmembrane</keyword>
<dbReference type="PANTHER" id="PTHR37481">
    <property type="entry name" value="LIPOPOLYSACCHARIDE EXPORT SYSTEM PROTEIN LPTC"/>
    <property type="match status" value="1"/>
</dbReference>
<keyword evidence="2" id="KW-0997">Cell inner membrane</keyword>
<dbReference type="EMBL" id="CAJRAF010000001">
    <property type="protein sequence ID" value="CAG4992016.1"/>
    <property type="molecule type" value="Genomic_DNA"/>
</dbReference>
<keyword evidence="5" id="KW-0472">Membrane</keyword>
<evidence type="ECO:0000256" key="1">
    <source>
        <dbReference type="ARBA" id="ARBA00022475"/>
    </source>
</evidence>
<dbReference type="NCBIfam" id="TIGR04409">
    <property type="entry name" value="LptC_YrbK"/>
    <property type="match status" value="1"/>
</dbReference>
<dbReference type="RefSeq" id="WP_229252635.1">
    <property type="nucleotide sequence ID" value="NZ_CAJRAF010000001.1"/>
</dbReference>
<reference evidence="6" key="1">
    <citation type="submission" date="2021-04" db="EMBL/GenBank/DDBJ databases">
        <authorList>
            <person name="Rodrigo-Torres L."/>
            <person name="Arahal R. D."/>
            <person name="Lucena T."/>
        </authorList>
    </citation>
    <scope>NUCLEOTIDE SEQUENCE</scope>
    <source>
        <strain evidence="6">CECT 9275</strain>
    </source>
</reference>
<dbReference type="GO" id="GO:0017089">
    <property type="term" value="F:glycolipid transfer activity"/>
    <property type="evidence" value="ECO:0007669"/>
    <property type="project" value="TreeGrafter"/>
</dbReference>
<evidence type="ECO:0000256" key="3">
    <source>
        <dbReference type="ARBA" id="ARBA00022692"/>
    </source>
</evidence>
<dbReference type="PROSITE" id="PS51257">
    <property type="entry name" value="PROKAR_LIPOPROTEIN"/>
    <property type="match status" value="1"/>
</dbReference>
<dbReference type="Pfam" id="PF06835">
    <property type="entry name" value="LptC"/>
    <property type="match status" value="1"/>
</dbReference>
<evidence type="ECO:0000256" key="2">
    <source>
        <dbReference type="ARBA" id="ARBA00022519"/>
    </source>
</evidence>
<protein>
    <submittedName>
        <fullName evidence="6">Lipopolysaccharide export system protein LptC</fullName>
    </submittedName>
</protein>
<organism evidence="6 7">
    <name type="scientific">Dyadobacter helix</name>
    <dbReference type="NCBI Taxonomy" id="2822344"/>
    <lineage>
        <taxon>Bacteria</taxon>
        <taxon>Pseudomonadati</taxon>
        <taxon>Bacteroidota</taxon>
        <taxon>Cytophagia</taxon>
        <taxon>Cytophagales</taxon>
        <taxon>Spirosomataceae</taxon>
        <taxon>Dyadobacter</taxon>
    </lineage>
</organism>
<keyword evidence="1" id="KW-1003">Cell membrane</keyword>
<name>A0A916N4J6_9BACT</name>
<gene>
    <name evidence="6" type="primary">lptC</name>
    <name evidence="6" type="ORF">DYBT9275_00876</name>
</gene>
<dbReference type="AlphaFoldDB" id="A0A916N4J6"/>
<evidence type="ECO:0000313" key="7">
    <source>
        <dbReference type="Proteomes" id="UP000680038"/>
    </source>
</evidence>
<evidence type="ECO:0000256" key="4">
    <source>
        <dbReference type="ARBA" id="ARBA00022989"/>
    </source>
</evidence>
<evidence type="ECO:0000256" key="5">
    <source>
        <dbReference type="ARBA" id="ARBA00023136"/>
    </source>
</evidence>
<keyword evidence="4" id="KW-1133">Transmembrane helix</keyword>
<dbReference type="PANTHER" id="PTHR37481:SF1">
    <property type="entry name" value="LIPOPOLYSACCHARIDE EXPORT SYSTEM PROTEIN LPTC"/>
    <property type="match status" value="1"/>
</dbReference>
<dbReference type="InterPro" id="IPR052363">
    <property type="entry name" value="LPS_export_LptC"/>
</dbReference>
<dbReference type="Gene3D" id="2.60.450.10">
    <property type="entry name" value="Lipopolysaccharide (LPS) transport protein A like domain"/>
    <property type="match status" value="1"/>
</dbReference>
<dbReference type="GO" id="GO:0030288">
    <property type="term" value="C:outer membrane-bounded periplasmic space"/>
    <property type="evidence" value="ECO:0007669"/>
    <property type="project" value="TreeGrafter"/>
</dbReference>
<evidence type="ECO:0000313" key="6">
    <source>
        <dbReference type="EMBL" id="CAG4992016.1"/>
    </source>
</evidence>
<dbReference type="GO" id="GO:0015221">
    <property type="term" value="F:lipopolysaccharide transmembrane transporter activity"/>
    <property type="evidence" value="ECO:0007669"/>
    <property type="project" value="InterPro"/>
</dbReference>
<sequence length="191" mass="21915">MKFFVLQGDGLGYVRRFYLLLIPVHILLLTSCEEKKNKVGALYEGPVEVVNNVEVLYSEQGYLKVQMRTPEQLRYRNDDKVFPDTVNINFYDPTGALITRLRADSGHYEKNADVFVVKGKVRVVKSLTKEVLTTSELRWSPRTQKVFTDKPLSVRNELTKEITNAVGMDAEQDFSRIVFRKGTGIYRFSGP</sequence>